<proteinExistence type="inferred from homology"/>
<reference evidence="6 7" key="1">
    <citation type="submission" date="2016-10" db="EMBL/GenBank/DDBJ databases">
        <authorList>
            <person name="Varghese N."/>
            <person name="Submissions S."/>
        </authorList>
    </citation>
    <scope>NUCLEOTIDE SEQUENCE [LARGE SCALE GENOMIC DNA]</scope>
    <source>
        <strain evidence="6 7">DSM 5563</strain>
    </source>
</reference>
<comment type="cofactor">
    <cofactor evidence="2">
        <name>Fe cation</name>
        <dbReference type="ChEBI" id="CHEBI:24875"/>
    </cofactor>
    <text evidence="2">Binds 1 Fe cation per subunit.</text>
</comment>
<dbReference type="SUPFAM" id="SSF51182">
    <property type="entry name" value="RmlC-like cupins"/>
    <property type="match status" value="1"/>
</dbReference>
<dbReference type="GO" id="GO:0046872">
    <property type="term" value="F:metal ion binding"/>
    <property type="evidence" value="ECO:0007669"/>
    <property type="project" value="UniProtKB-KW"/>
</dbReference>
<dbReference type="InterPro" id="IPR012093">
    <property type="entry name" value="Pirin"/>
</dbReference>
<dbReference type="Pfam" id="PF05726">
    <property type="entry name" value="Pirin_C"/>
    <property type="match status" value="1"/>
</dbReference>
<feature type="binding site" evidence="2">
    <location>
        <position position="64"/>
    </location>
    <ligand>
        <name>Fe cation</name>
        <dbReference type="ChEBI" id="CHEBI:24875"/>
    </ligand>
</feature>
<dbReference type="Pfam" id="PF02678">
    <property type="entry name" value="Pirin"/>
    <property type="match status" value="1"/>
</dbReference>
<dbReference type="InterPro" id="IPR014710">
    <property type="entry name" value="RmlC-like_jellyroll"/>
</dbReference>
<dbReference type="CDD" id="cd02247">
    <property type="entry name" value="cupin_pirin_C"/>
    <property type="match status" value="1"/>
</dbReference>
<evidence type="ECO:0000256" key="1">
    <source>
        <dbReference type="ARBA" id="ARBA00008416"/>
    </source>
</evidence>
<dbReference type="RefSeq" id="WP_047781955.1">
    <property type="nucleotide sequence ID" value="NZ_FOLW01000003.1"/>
</dbReference>
<keyword evidence="2" id="KW-0408">Iron</keyword>
<accession>A0AAJ4W9T4</accession>
<evidence type="ECO:0000313" key="7">
    <source>
        <dbReference type="Proteomes" id="UP000226420"/>
    </source>
</evidence>
<evidence type="ECO:0008006" key="8">
    <source>
        <dbReference type="Google" id="ProtNLM"/>
    </source>
</evidence>
<keyword evidence="2" id="KW-0479">Metal-binding</keyword>
<evidence type="ECO:0000256" key="3">
    <source>
        <dbReference type="RuleBase" id="RU003457"/>
    </source>
</evidence>
<feature type="binding site" evidence="2">
    <location>
        <position position="108"/>
    </location>
    <ligand>
        <name>Fe cation</name>
        <dbReference type="ChEBI" id="CHEBI:24875"/>
    </ligand>
</feature>
<dbReference type="PANTHER" id="PTHR13903:SF8">
    <property type="entry name" value="PIRIN"/>
    <property type="match status" value="1"/>
</dbReference>
<gene>
    <name evidence="6" type="ORF">SAMN02745723_103139</name>
</gene>
<name>A0AAJ4W9T4_9GAMM</name>
<organism evidence="6 7">
    <name type="scientific">Pragia fontium DSM 5563 = ATCC 49100</name>
    <dbReference type="NCBI Taxonomy" id="1122977"/>
    <lineage>
        <taxon>Bacteria</taxon>
        <taxon>Pseudomonadati</taxon>
        <taxon>Pseudomonadota</taxon>
        <taxon>Gammaproteobacteria</taxon>
        <taxon>Enterobacterales</taxon>
        <taxon>Budviciaceae</taxon>
        <taxon>Pragia</taxon>
    </lineage>
</organism>
<dbReference type="CDD" id="cd02909">
    <property type="entry name" value="cupin_pirin_N"/>
    <property type="match status" value="1"/>
</dbReference>
<dbReference type="AlphaFoldDB" id="A0AAJ4W9T4"/>
<dbReference type="InterPro" id="IPR011051">
    <property type="entry name" value="RmlC_Cupin_sf"/>
</dbReference>
<dbReference type="InterPro" id="IPR008778">
    <property type="entry name" value="Pirin_C_dom"/>
</dbReference>
<evidence type="ECO:0000259" key="5">
    <source>
        <dbReference type="Pfam" id="PF05726"/>
    </source>
</evidence>
<dbReference type="InterPro" id="IPR003829">
    <property type="entry name" value="Pirin_N_dom"/>
</dbReference>
<sequence length="285" mass="31570">MSNQQYRTIRQVFSALATEDGAGVSLKRALGQTDGQRMDPYLMMDVFFSDDPQDYIAGFPDHPHRGFETITYMLEGNMLHEDHVGHRGELKTGGIQWMTAGRGIIHSEMPQQIDGEMRGFQIWLNLPRSEKMKAPSYQNFDAEQLPNISLLEQGQIILIAGSLTLDGDTYTSPVQAQATQPLIADIRLEAHGEVHIPIPTGLNALLYLFEGEIEVGGHTLQFDQTAILSDGDMVHLKAGILGGRVMLLAGKPLNEPIVQYGPFVMNSVEEIQQAIDDYNSGKFIS</sequence>
<evidence type="ECO:0000256" key="2">
    <source>
        <dbReference type="PIRSR" id="PIRSR006232-1"/>
    </source>
</evidence>
<comment type="similarity">
    <text evidence="1 3">Belongs to the pirin family.</text>
</comment>
<dbReference type="Proteomes" id="UP000226420">
    <property type="component" value="Unassembled WGS sequence"/>
</dbReference>
<dbReference type="PANTHER" id="PTHR13903">
    <property type="entry name" value="PIRIN-RELATED"/>
    <property type="match status" value="1"/>
</dbReference>
<dbReference type="Gene3D" id="2.60.120.10">
    <property type="entry name" value="Jelly Rolls"/>
    <property type="match status" value="2"/>
</dbReference>
<protein>
    <recommendedName>
        <fullName evidence="8">Quercetin 2,3-dioxygenase</fullName>
    </recommendedName>
</protein>
<comment type="caution">
    <text evidence="6">The sequence shown here is derived from an EMBL/GenBank/DDBJ whole genome shotgun (WGS) entry which is preliminary data.</text>
</comment>
<feature type="domain" description="Pirin N-terminal" evidence="4">
    <location>
        <begin position="25"/>
        <end position="124"/>
    </location>
</feature>
<evidence type="ECO:0000313" key="6">
    <source>
        <dbReference type="EMBL" id="SFC62295.1"/>
    </source>
</evidence>
<feature type="binding site" evidence="2">
    <location>
        <position position="62"/>
    </location>
    <ligand>
        <name>Fe cation</name>
        <dbReference type="ChEBI" id="CHEBI:24875"/>
    </ligand>
</feature>
<feature type="binding site" evidence="2">
    <location>
        <position position="106"/>
    </location>
    <ligand>
        <name>Fe cation</name>
        <dbReference type="ChEBI" id="CHEBI:24875"/>
    </ligand>
</feature>
<dbReference type="PIRSF" id="PIRSF006232">
    <property type="entry name" value="Pirin"/>
    <property type="match status" value="1"/>
</dbReference>
<feature type="domain" description="Pirin C-terminal" evidence="5">
    <location>
        <begin position="184"/>
        <end position="283"/>
    </location>
</feature>
<evidence type="ECO:0000259" key="4">
    <source>
        <dbReference type="Pfam" id="PF02678"/>
    </source>
</evidence>
<dbReference type="EMBL" id="FOLW01000003">
    <property type="protein sequence ID" value="SFC62295.1"/>
    <property type="molecule type" value="Genomic_DNA"/>
</dbReference>